<reference evidence="2" key="1">
    <citation type="journal article" date="2020" name="Fungal Divers.">
        <title>Resolving the Mortierellaceae phylogeny through synthesis of multi-gene phylogenetics and phylogenomics.</title>
        <authorList>
            <person name="Vandepol N."/>
            <person name="Liber J."/>
            <person name="Desiro A."/>
            <person name="Na H."/>
            <person name="Kennedy M."/>
            <person name="Barry K."/>
            <person name="Grigoriev I.V."/>
            <person name="Miller A.N."/>
            <person name="O'Donnell K."/>
            <person name="Stajich J.E."/>
            <person name="Bonito G."/>
        </authorList>
    </citation>
    <scope>NUCLEOTIDE SEQUENCE</scope>
    <source>
        <strain evidence="2">NRRL 28262</strain>
    </source>
</reference>
<name>A0AAD4D0A5_9FUNG</name>
<comment type="caution">
    <text evidence="2">The sequence shown here is derived from an EMBL/GenBank/DDBJ whole genome shotgun (WGS) entry which is preliminary data.</text>
</comment>
<dbReference type="EMBL" id="JAAAIL010003506">
    <property type="protein sequence ID" value="KAG0250277.1"/>
    <property type="molecule type" value="Genomic_DNA"/>
</dbReference>
<feature type="compositionally biased region" description="Acidic residues" evidence="1">
    <location>
        <begin position="45"/>
        <end position="66"/>
    </location>
</feature>
<feature type="compositionally biased region" description="Basic and acidic residues" evidence="1">
    <location>
        <begin position="32"/>
        <end position="44"/>
    </location>
</feature>
<feature type="region of interest" description="Disordered" evidence="1">
    <location>
        <begin position="29"/>
        <end position="91"/>
    </location>
</feature>
<accession>A0AAD4D0A5</accession>
<dbReference type="Proteomes" id="UP001194580">
    <property type="component" value="Unassembled WGS sequence"/>
</dbReference>
<gene>
    <name evidence="2" type="ORF">BGZ95_007253</name>
</gene>
<evidence type="ECO:0000313" key="3">
    <source>
        <dbReference type="Proteomes" id="UP001194580"/>
    </source>
</evidence>
<organism evidence="2 3">
    <name type="scientific">Linnemannia exigua</name>
    <dbReference type="NCBI Taxonomy" id="604196"/>
    <lineage>
        <taxon>Eukaryota</taxon>
        <taxon>Fungi</taxon>
        <taxon>Fungi incertae sedis</taxon>
        <taxon>Mucoromycota</taxon>
        <taxon>Mortierellomycotina</taxon>
        <taxon>Mortierellomycetes</taxon>
        <taxon>Mortierellales</taxon>
        <taxon>Mortierellaceae</taxon>
        <taxon>Linnemannia</taxon>
    </lineage>
</organism>
<proteinExistence type="predicted"/>
<keyword evidence="3" id="KW-1185">Reference proteome</keyword>
<evidence type="ECO:0000313" key="2">
    <source>
        <dbReference type="EMBL" id="KAG0250277.1"/>
    </source>
</evidence>
<sequence length="91" mass="10008">MEAAAVNLEVGHHQSKFIFQEYLLPQGVVEPAEDKAEDEAKNENEVESEAMSESEDQGENEDEDGGSADKAKEDFFNDEEMSGLLANITKA</sequence>
<protein>
    <submittedName>
        <fullName evidence="2">Uncharacterized protein</fullName>
    </submittedName>
</protein>
<dbReference type="AlphaFoldDB" id="A0AAD4D0A5"/>
<evidence type="ECO:0000256" key="1">
    <source>
        <dbReference type="SAM" id="MobiDB-lite"/>
    </source>
</evidence>